<evidence type="ECO:0000256" key="1">
    <source>
        <dbReference type="SAM" id="MobiDB-lite"/>
    </source>
</evidence>
<keyword evidence="3" id="KW-1185">Reference proteome</keyword>
<feature type="compositionally biased region" description="Pro residues" evidence="1">
    <location>
        <begin position="578"/>
        <end position="590"/>
    </location>
</feature>
<feature type="compositionally biased region" description="Acidic residues" evidence="1">
    <location>
        <begin position="207"/>
        <end position="230"/>
    </location>
</feature>
<dbReference type="Proteomes" id="UP001056436">
    <property type="component" value="Unassembled WGS sequence"/>
</dbReference>
<organism evidence="2 3">
    <name type="scientific">Colletotrichum abscissum</name>
    <dbReference type="NCBI Taxonomy" id="1671311"/>
    <lineage>
        <taxon>Eukaryota</taxon>
        <taxon>Fungi</taxon>
        <taxon>Dikarya</taxon>
        <taxon>Ascomycota</taxon>
        <taxon>Pezizomycotina</taxon>
        <taxon>Sordariomycetes</taxon>
        <taxon>Hypocreomycetidae</taxon>
        <taxon>Glomerellales</taxon>
        <taxon>Glomerellaceae</taxon>
        <taxon>Colletotrichum</taxon>
        <taxon>Colletotrichum acutatum species complex</taxon>
    </lineage>
</organism>
<feature type="region of interest" description="Disordered" evidence="1">
    <location>
        <begin position="541"/>
        <end position="590"/>
    </location>
</feature>
<protein>
    <submittedName>
        <fullName evidence="2">Uncharacterized protein</fullName>
    </submittedName>
</protein>
<dbReference type="AlphaFoldDB" id="A0A9P9XIX5"/>
<proteinExistence type="predicted"/>
<evidence type="ECO:0000313" key="2">
    <source>
        <dbReference type="EMBL" id="KAI3554551.1"/>
    </source>
</evidence>
<comment type="caution">
    <text evidence="2">The sequence shown here is derived from an EMBL/GenBank/DDBJ whole genome shotgun (WGS) entry which is preliminary data.</text>
</comment>
<accession>A0A9P9XIX5</accession>
<dbReference type="EMBL" id="SDAQ01000023">
    <property type="protein sequence ID" value="KAI3554551.1"/>
    <property type="molecule type" value="Genomic_DNA"/>
</dbReference>
<evidence type="ECO:0000313" key="3">
    <source>
        <dbReference type="Proteomes" id="UP001056436"/>
    </source>
</evidence>
<name>A0A9P9XIX5_9PEZI</name>
<reference evidence="2" key="1">
    <citation type="submission" date="2019-01" db="EMBL/GenBank/DDBJ databases">
        <title>Colletotrichum abscissum LGMF1257.</title>
        <authorList>
            <person name="Baroncelli R."/>
        </authorList>
    </citation>
    <scope>NUCLEOTIDE SEQUENCE</scope>
    <source>
        <strain evidence="2">Ca142</strain>
    </source>
</reference>
<sequence>MKYVDSIEKEPTIDQLDRQLLRHHPRQSAASYSPSLTLVTTRKATNHQLIYLSMSSLGLPGPFDRPPGDAGLHRSWNAFLDKHGLRSIWQTTRADINDLCKTALLALQVSRSQQIALEDSILDLWDHMGLTVDCLNPDANLLWRADEQLVKPTALRLQEQRQHLQVQMDMCQNEAHWDPVWLELDMSTNPPTVLSSERPSSSTATVSEEDTSLNKQEEEEEEGEEKEGDVEESKILRVARSLAHTRYFLGHTAGDPIFSYDGRNFAYRGRVPRDPREDVMRLQILLPKVLAQVVTLMAFSAAASSLTLDFPAECTELLKRVDDPSDELLLRICTLWMLKFGGGFPATYARFLDSSPVVREFAWLVWDMYNDADGLWSRDTTRNIESLIKTLKPLFVVLSFNRSLVPVSPGAVLNNLARSHQVEDEMEARELVFEQKEYSVALVYDASICQSIHSLYAKYVGRHHPDAGALFLQTAPRHLSLENDYHDVFANVPIPDEVVAAHHRIRLRYLDDPEPEAQHAPAVDHPVVIEDDTQAEIVVAGSKRKKRHQQQRIEKNETPRVANPEPPLKKRRGRPPKYRPTPPTSDPVND</sequence>
<feature type="region of interest" description="Disordered" evidence="1">
    <location>
        <begin position="191"/>
        <end position="232"/>
    </location>
</feature>
<gene>
    <name evidence="2" type="ORF">CABS02_05368</name>
</gene>
<feature type="compositionally biased region" description="Polar residues" evidence="1">
    <location>
        <begin position="191"/>
        <end position="206"/>
    </location>
</feature>
<dbReference type="OrthoDB" id="4836723at2759"/>